<name>A0A7R8YWL1_HERIL</name>
<evidence type="ECO:0000313" key="2">
    <source>
        <dbReference type="Proteomes" id="UP000594454"/>
    </source>
</evidence>
<dbReference type="InParanoid" id="A0A7R8YWL1"/>
<reference evidence="1 2" key="1">
    <citation type="submission" date="2020-11" db="EMBL/GenBank/DDBJ databases">
        <authorList>
            <person name="Wallbank WR R."/>
            <person name="Pardo Diaz C."/>
            <person name="Kozak K."/>
            <person name="Martin S."/>
            <person name="Jiggins C."/>
            <person name="Moest M."/>
            <person name="Warren A I."/>
            <person name="Generalovic N T."/>
            <person name="Byers J.R.P. K."/>
            <person name="Montejo-Kovacevich G."/>
            <person name="Yen C E."/>
        </authorList>
    </citation>
    <scope>NUCLEOTIDE SEQUENCE [LARGE SCALE GENOMIC DNA]</scope>
</reference>
<dbReference type="Proteomes" id="UP000594454">
    <property type="component" value="Chromosome 4"/>
</dbReference>
<gene>
    <name evidence="1" type="ORF">HERILL_LOCUS10711</name>
</gene>
<accession>A0A7R8YWL1</accession>
<dbReference type="Pfam" id="PF14223">
    <property type="entry name" value="Retrotran_gag_2"/>
    <property type="match status" value="1"/>
</dbReference>
<keyword evidence="2" id="KW-1185">Reference proteome</keyword>
<sequence length="167" mass="18488">MTSSSNYLMSVPKLKGRENYSEWCFAAENFLVLEGIVGCIKPEHNVTPATADDSKTKAKVLTIDPALYVHIKNVATSKELWNKLMMLFDDSGFTRKISLLRNLISIRMENCSSMTAYVTQIVEAGQMLQRTGFGNMATTAISVLLNGNKDPENKSSKTSNAFSAVFF</sequence>
<organism evidence="1 2">
    <name type="scientific">Hermetia illucens</name>
    <name type="common">Black soldier fly</name>
    <dbReference type="NCBI Taxonomy" id="343691"/>
    <lineage>
        <taxon>Eukaryota</taxon>
        <taxon>Metazoa</taxon>
        <taxon>Ecdysozoa</taxon>
        <taxon>Arthropoda</taxon>
        <taxon>Hexapoda</taxon>
        <taxon>Insecta</taxon>
        <taxon>Pterygota</taxon>
        <taxon>Neoptera</taxon>
        <taxon>Endopterygota</taxon>
        <taxon>Diptera</taxon>
        <taxon>Brachycera</taxon>
        <taxon>Stratiomyomorpha</taxon>
        <taxon>Stratiomyidae</taxon>
        <taxon>Hermetiinae</taxon>
        <taxon>Hermetia</taxon>
    </lineage>
</organism>
<evidence type="ECO:0000313" key="1">
    <source>
        <dbReference type="EMBL" id="CAD7088053.1"/>
    </source>
</evidence>
<dbReference type="AlphaFoldDB" id="A0A7R8YWL1"/>
<protein>
    <submittedName>
        <fullName evidence="1">Uncharacterized protein</fullName>
    </submittedName>
</protein>
<proteinExistence type="predicted"/>
<dbReference type="EMBL" id="LR899012">
    <property type="protein sequence ID" value="CAD7088053.1"/>
    <property type="molecule type" value="Genomic_DNA"/>
</dbReference>